<accession>A0A371HGQ1</accession>
<evidence type="ECO:0000256" key="3">
    <source>
        <dbReference type="ARBA" id="ARBA00023125"/>
    </source>
</evidence>
<evidence type="ECO:0000256" key="2">
    <source>
        <dbReference type="ARBA" id="ARBA00023015"/>
    </source>
</evidence>
<evidence type="ECO:0000256" key="5">
    <source>
        <dbReference type="ARBA" id="ARBA00023242"/>
    </source>
</evidence>
<dbReference type="InterPro" id="IPR002100">
    <property type="entry name" value="TF_MADSbox"/>
</dbReference>
<feature type="non-terminal residue" evidence="7">
    <location>
        <position position="68"/>
    </location>
</feature>
<protein>
    <submittedName>
        <fullName evidence="7">MADS-box transcription factor 1</fullName>
    </submittedName>
</protein>
<keyword evidence="5" id="KW-0539">Nucleus</keyword>
<dbReference type="GO" id="GO:0003677">
    <property type="term" value="F:DNA binding"/>
    <property type="evidence" value="ECO:0007669"/>
    <property type="project" value="UniProtKB-KW"/>
</dbReference>
<dbReference type="Gene3D" id="3.40.1810.10">
    <property type="entry name" value="Transcription factor, MADS-box"/>
    <property type="match status" value="1"/>
</dbReference>
<evidence type="ECO:0000313" key="7">
    <source>
        <dbReference type="EMBL" id="RDY01949.1"/>
    </source>
</evidence>
<dbReference type="AlphaFoldDB" id="A0A371HGQ1"/>
<dbReference type="OrthoDB" id="1741181at2759"/>
<dbReference type="EMBL" id="QJKJ01002640">
    <property type="protein sequence ID" value="RDY01949.1"/>
    <property type="molecule type" value="Genomic_DNA"/>
</dbReference>
<keyword evidence="4" id="KW-0804">Transcription</keyword>
<dbReference type="GO" id="GO:0046983">
    <property type="term" value="F:protein dimerization activity"/>
    <property type="evidence" value="ECO:0007669"/>
    <property type="project" value="InterPro"/>
</dbReference>
<evidence type="ECO:0000313" key="8">
    <source>
        <dbReference type="Proteomes" id="UP000257109"/>
    </source>
</evidence>
<sequence>MNKIKRQVTFAKRREGLLRKAFRSLRCQDALIIFSNGGKFMLKTIEMYQKCNYGVPEANVSTQEALVM</sequence>
<reference evidence="7" key="1">
    <citation type="submission" date="2018-05" db="EMBL/GenBank/DDBJ databases">
        <title>Draft genome of Mucuna pruriens seed.</title>
        <authorList>
            <person name="Nnadi N.E."/>
            <person name="Vos R."/>
            <person name="Hasami M.H."/>
            <person name="Devisetty U.K."/>
            <person name="Aguiy J.C."/>
        </authorList>
    </citation>
    <scope>NUCLEOTIDE SEQUENCE [LARGE SCALE GENOMIC DNA]</scope>
    <source>
        <strain evidence="7">JCA_2017</strain>
    </source>
</reference>
<dbReference type="GO" id="GO:0005634">
    <property type="term" value="C:nucleus"/>
    <property type="evidence" value="ECO:0007669"/>
    <property type="project" value="UniProtKB-SubCell"/>
</dbReference>
<feature type="non-terminal residue" evidence="7">
    <location>
        <position position="1"/>
    </location>
</feature>
<gene>
    <name evidence="7" type="primary">MTF1</name>
    <name evidence="7" type="ORF">CR513_14661</name>
</gene>
<feature type="domain" description="MADS-box" evidence="6">
    <location>
        <begin position="1"/>
        <end position="21"/>
    </location>
</feature>
<keyword evidence="2" id="KW-0805">Transcription regulation</keyword>
<keyword evidence="8" id="KW-1185">Reference proteome</keyword>
<comment type="caution">
    <text evidence="7">The sequence shown here is derived from an EMBL/GenBank/DDBJ whole genome shotgun (WGS) entry which is preliminary data.</text>
</comment>
<keyword evidence="3" id="KW-0238">DNA-binding</keyword>
<evidence type="ECO:0000259" key="6">
    <source>
        <dbReference type="PROSITE" id="PS50066"/>
    </source>
</evidence>
<evidence type="ECO:0000256" key="1">
    <source>
        <dbReference type="ARBA" id="ARBA00004123"/>
    </source>
</evidence>
<proteinExistence type="predicted"/>
<organism evidence="7 8">
    <name type="scientific">Mucuna pruriens</name>
    <name type="common">Velvet bean</name>
    <name type="synonym">Dolichos pruriens</name>
    <dbReference type="NCBI Taxonomy" id="157652"/>
    <lineage>
        <taxon>Eukaryota</taxon>
        <taxon>Viridiplantae</taxon>
        <taxon>Streptophyta</taxon>
        <taxon>Embryophyta</taxon>
        <taxon>Tracheophyta</taxon>
        <taxon>Spermatophyta</taxon>
        <taxon>Magnoliopsida</taxon>
        <taxon>eudicotyledons</taxon>
        <taxon>Gunneridae</taxon>
        <taxon>Pentapetalae</taxon>
        <taxon>rosids</taxon>
        <taxon>fabids</taxon>
        <taxon>Fabales</taxon>
        <taxon>Fabaceae</taxon>
        <taxon>Papilionoideae</taxon>
        <taxon>50 kb inversion clade</taxon>
        <taxon>NPAAA clade</taxon>
        <taxon>indigoferoid/millettioid clade</taxon>
        <taxon>Phaseoleae</taxon>
        <taxon>Mucuna</taxon>
    </lineage>
</organism>
<dbReference type="Proteomes" id="UP000257109">
    <property type="component" value="Unassembled WGS sequence"/>
</dbReference>
<evidence type="ECO:0000256" key="4">
    <source>
        <dbReference type="ARBA" id="ARBA00023163"/>
    </source>
</evidence>
<name>A0A371HGQ1_MUCPR</name>
<dbReference type="PROSITE" id="PS50066">
    <property type="entry name" value="MADS_BOX_2"/>
    <property type="match status" value="1"/>
</dbReference>
<dbReference type="SUPFAM" id="SSF55455">
    <property type="entry name" value="SRF-like"/>
    <property type="match status" value="1"/>
</dbReference>
<comment type="subcellular location">
    <subcellularLocation>
        <location evidence="1">Nucleus</location>
    </subcellularLocation>
</comment>
<dbReference type="STRING" id="157652.A0A371HGQ1"/>
<dbReference type="InterPro" id="IPR036879">
    <property type="entry name" value="TF_MADSbox_sf"/>
</dbReference>
<dbReference type="Pfam" id="PF00319">
    <property type="entry name" value="SRF-TF"/>
    <property type="match status" value="1"/>
</dbReference>